<organism evidence="1 2">
    <name type="scientific">Anaerobium acetethylicum</name>
    <dbReference type="NCBI Taxonomy" id="1619234"/>
    <lineage>
        <taxon>Bacteria</taxon>
        <taxon>Bacillati</taxon>
        <taxon>Bacillota</taxon>
        <taxon>Clostridia</taxon>
        <taxon>Lachnospirales</taxon>
        <taxon>Lachnospiraceae</taxon>
        <taxon>Anaerobium</taxon>
    </lineage>
</organism>
<evidence type="ECO:0000313" key="1">
    <source>
        <dbReference type="EMBL" id="SCP99450.1"/>
    </source>
</evidence>
<dbReference type="RefSeq" id="WP_139133577.1">
    <property type="nucleotide sequence ID" value="NZ_FMKA01000042.1"/>
</dbReference>
<accession>A0A1D3TYF0</accession>
<name>A0A1D3TYF0_9FIRM</name>
<dbReference type="STRING" id="1619234.SAMN05421730_10421"/>
<dbReference type="Gene3D" id="1.20.1090.10">
    <property type="entry name" value="Dehydroquinate synthase-like - alpha domain"/>
    <property type="match status" value="1"/>
</dbReference>
<dbReference type="EMBL" id="FMKA01000042">
    <property type="protein sequence ID" value="SCP99450.1"/>
    <property type="molecule type" value="Genomic_DNA"/>
</dbReference>
<dbReference type="OrthoDB" id="5198708at2"/>
<protein>
    <submittedName>
        <fullName evidence="1">Uncharacterized protein</fullName>
    </submittedName>
</protein>
<keyword evidence="2" id="KW-1185">Reference proteome</keyword>
<dbReference type="SUPFAM" id="SSF56796">
    <property type="entry name" value="Dehydroquinate synthase-like"/>
    <property type="match status" value="1"/>
</dbReference>
<evidence type="ECO:0000313" key="2">
    <source>
        <dbReference type="Proteomes" id="UP000199315"/>
    </source>
</evidence>
<sequence length="65" mass="7483">MAYELNKSLKLPVCLADLELQRGDSLEDVLKATMENQELAHTPYPISKEQLYQAILDLEDYEGER</sequence>
<dbReference type="Proteomes" id="UP000199315">
    <property type="component" value="Unassembled WGS sequence"/>
</dbReference>
<gene>
    <name evidence="1" type="ORF">SAMN05421730_10421</name>
</gene>
<reference evidence="1 2" key="1">
    <citation type="submission" date="2016-09" db="EMBL/GenBank/DDBJ databases">
        <authorList>
            <person name="Capua I."/>
            <person name="De Benedictis P."/>
            <person name="Joannis T."/>
            <person name="Lombin L.H."/>
            <person name="Cattoli G."/>
        </authorList>
    </citation>
    <scope>NUCLEOTIDE SEQUENCE [LARGE SCALE GENOMIC DNA]</scope>
    <source>
        <strain evidence="1 2">GluBS11</strain>
    </source>
</reference>
<dbReference type="AlphaFoldDB" id="A0A1D3TYF0"/>
<proteinExistence type="predicted"/>